<keyword evidence="5" id="KW-1185">Reference proteome</keyword>
<dbReference type="NCBIfam" id="TIGR04336">
    <property type="entry name" value="AmmeMemoSam_B"/>
    <property type="match status" value="1"/>
</dbReference>
<dbReference type="Proteomes" id="UP000885936">
    <property type="component" value="Unassembled WGS sequence"/>
</dbReference>
<evidence type="ECO:0000256" key="2">
    <source>
        <dbReference type="HAMAP-Rule" id="MF_00055"/>
    </source>
</evidence>
<dbReference type="STRING" id="1839936.SBU_000305"/>
<comment type="caution">
    <text evidence="4">The sequence shown here is derived from an EMBL/GenBank/DDBJ whole genome shotgun (WGS) entry which is preliminary data.</text>
</comment>
<accession>A0A1F2P7P9</accession>
<reference evidence="3" key="2">
    <citation type="journal article" date="2020" name="mSystems">
        <title>Genome- and Community-Level Interaction Insights into Carbon Utilization and Element Cycling Functions of Hydrothermarchaeota in Hydrothermal Sediment.</title>
        <authorList>
            <person name="Zhou Z."/>
            <person name="Liu Y."/>
            <person name="Xu W."/>
            <person name="Pan J."/>
            <person name="Luo Z.H."/>
            <person name="Li M."/>
        </authorList>
    </citation>
    <scope>NUCLEOTIDE SEQUENCE [LARGE SCALE GENOMIC DNA]</scope>
    <source>
        <strain evidence="3">HyVt-386</strain>
    </source>
</reference>
<dbReference type="EMBL" id="DRIE01000132">
    <property type="protein sequence ID" value="HEC57822.1"/>
    <property type="molecule type" value="Genomic_DNA"/>
</dbReference>
<dbReference type="NCBIfam" id="NF001987">
    <property type="entry name" value="PRK00782.1"/>
    <property type="match status" value="1"/>
</dbReference>
<dbReference type="InterPro" id="IPR002737">
    <property type="entry name" value="MEMO1_fam"/>
</dbReference>
<protein>
    <recommendedName>
        <fullName evidence="2">MEMO1 family protein ENI32_08150</fullName>
    </recommendedName>
</protein>
<dbReference type="HAMAP" id="MF_00055">
    <property type="entry name" value="MEMO1"/>
    <property type="match status" value="1"/>
</dbReference>
<evidence type="ECO:0000313" key="3">
    <source>
        <dbReference type="EMBL" id="HEC57822.1"/>
    </source>
</evidence>
<evidence type="ECO:0000313" key="4">
    <source>
        <dbReference type="EMBL" id="OFV67012.1"/>
    </source>
</evidence>
<dbReference type="PANTHER" id="PTHR11060">
    <property type="entry name" value="PROTEIN MEMO1"/>
    <property type="match status" value="1"/>
</dbReference>
<dbReference type="CDD" id="cd07361">
    <property type="entry name" value="MEMO_like"/>
    <property type="match status" value="1"/>
</dbReference>
<dbReference type="PATRIC" id="fig|1839936.3.peg.308"/>
<sequence length="265" mass="29101">MRFPAVAGQFYPGEADELIRLIKDLFSGITISPDGTIKGAVVPHAGYIYSGRVAATVFARLPAADTFIITCPNHHGLGSVVAASRDVWRTPLGDVEVDLEMVDALAKRIIDLDETAHRYEHACEVQLPFLQYLFEDFRILPVSIGLRDEKTAMEVGLELKDAIDATGKKVVILASSDFTHYEPDRVARVKDEYVIEPILRLDRGEFYRRIYERGVSACGVDPIGAMLTATRAMGAREGELLMYATSGDVSGDYTSVVGYAGIVIR</sequence>
<proteinExistence type="inferred from homology"/>
<dbReference type="PANTHER" id="PTHR11060:SF0">
    <property type="entry name" value="PROTEIN MEMO1"/>
    <property type="match status" value="1"/>
</dbReference>
<dbReference type="EMBL" id="LYOR01000001">
    <property type="protein sequence ID" value="OFV67012.1"/>
    <property type="molecule type" value="Genomic_DNA"/>
</dbReference>
<dbReference type="SUPFAM" id="SSF53213">
    <property type="entry name" value="LigB-like"/>
    <property type="match status" value="1"/>
</dbReference>
<gene>
    <name evidence="3" type="ORF">ENI32_08150</name>
    <name evidence="4" type="ORF">SBU_000305</name>
</gene>
<dbReference type="AlphaFoldDB" id="A0A1F2P7P9"/>
<reference evidence="4 5" key="1">
    <citation type="submission" date="2016-05" db="EMBL/GenBank/DDBJ databases">
        <title>Microbial consortia oxidize butane by reversing methanogenesis.</title>
        <authorList>
            <person name="Laso-Perez R."/>
            <person name="Richter M."/>
            <person name="Wegener G."/>
            <person name="Musat F."/>
        </authorList>
    </citation>
    <scope>NUCLEOTIDE SEQUENCE [LARGE SCALE GENOMIC DNA]</scope>
    <source>
        <strain evidence="4">BOX1</strain>
    </source>
</reference>
<evidence type="ECO:0000313" key="5">
    <source>
        <dbReference type="Proteomes" id="UP000185779"/>
    </source>
</evidence>
<name>A0A1F2P7P9_9EURY</name>
<dbReference type="Proteomes" id="UP000185779">
    <property type="component" value="Unassembled WGS sequence"/>
</dbReference>
<evidence type="ECO:0000256" key="1">
    <source>
        <dbReference type="ARBA" id="ARBA00006315"/>
    </source>
</evidence>
<organism evidence="4 5">
    <name type="scientific">Candidatus Syntropharchaeum butanivorans</name>
    <dbReference type="NCBI Taxonomy" id="1839936"/>
    <lineage>
        <taxon>Archaea</taxon>
        <taxon>Methanobacteriati</taxon>
        <taxon>Methanobacteriota</taxon>
        <taxon>Stenosarchaea group</taxon>
        <taxon>Methanomicrobia</taxon>
        <taxon>Methanosarcinales</taxon>
        <taxon>ANME-2 cluster</taxon>
        <taxon>Candidatus Syntropharchaeum</taxon>
    </lineage>
</organism>
<comment type="similarity">
    <text evidence="1 2">Belongs to the MEMO1 family.</text>
</comment>
<dbReference type="Pfam" id="PF01875">
    <property type="entry name" value="Memo"/>
    <property type="match status" value="1"/>
</dbReference>
<dbReference type="Gene3D" id="3.40.830.10">
    <property type="entry name" value="LigB-like"/>
    <property type="match status" value="1"/>
</dbReference>